<dbReference type="Gene3D" id="3.40.50.300">
    <property type="entry name" value="P-loop containing nucleotide triphosphate hydrolases"/>
    <property type="match status" value="1"/>
</dbReference>
<dbReference type="EMBL" id="BOOI01000038">
    <property type="protein sequence ID" value="GIH85758.1"/>
    <property type="molecule type" value="Genomic_DNA"/>
</dbReference>
<accession>A0A8J3WE20</accession>
<dbReference type="InterPro" id="IPR004256">
    <property type="entry name" value="DUF234"/>
</dbReference>
<reference evidence="2" key="1">
    <citation type="submission" date="2021-01" db="EMBL/GenBank/DDBJ databases">
        <title>Whole genome shotgun sequence of Planobispora rosea NBRC 15558.</title>
        <authorList>
            <person name="Komaki H."/>
            <person name="Tamura T."/>
        </authorList>
    </citation>
    <scope>NUCLEOTIDE SEQUENCE</scope>
    <source>
        <strain evidence="2">NBRC 15558</strain>
    </source>
</reference>
<organism evidence="2 3">
    <name type="scientific">Planobispora rosea</name>
    <dbReference type="NCBI Taxonomy" id="35762"/>
    <lineage>
        <taxon>Bacteria</taxon>
        <taxon>Bacillati</taxon>
        <taxon>Actinomycetota</taxon>
        <taxon>Actinomycetes</taxon>
        <taxon>Streptosporangiales</taxon>
        <taxon>Streptosporangiaceae</taxon>
        <taxon>Planobispora</taxon>
    </lineage>
</organism>
<proteinExistence type="predicted"/>
<dbReference type="PANTHER" id="PTHR34704:SF1">
    <property type="entry name" value="ATPASE"/>
    <property type="match status" value="1"/>
</dbReference>
<name>A0A8J3WE20_PLARO</name>
<protein>
    <submittedName>
        <fullName evidence="2">ATPase AAA</fullName>
    </submittedName>
</protein>
<evidence type="ECO:0000259" key="1">
    <source>
        <dbReference type="Pfam" id="PF03008"/>
    </source>
</evidence>
<evidence type="ECO:0000313" key="3">
    <source>
        <dbReference type="Proteomes" id="UP000655044"/>
    </source>
</evidence>
<dbReference type="Pfam" id="PF03008">
    <property type="entry name" value="DUF234"/>
    <property type="match status" value="1"/>
</dbReference>
<gene>
    <name evidence="2" type="ORF">Pro02_41660</name>
</gene>
<sequence>MDFTGRASDLDRLGRQLRLVVEGKGGTRGQAVIVTGRRRVGKSRLVQEFCDRSGLPYVIFQATRGRSPAAERNDFAEAVACSGLAEGELIRGAMPPDWNHALRALALAAGDGTPCIVVLDEIPWLMEQDTEFEGALQTVWDRHLSTRPILLILVGSDLSVMESLQEYGRPFFGRAAHMTLRPLDLHDVADMTGLAAADAVDALLITGGFPEVVRSWEPGMTRVDFLRASLATPLSPLLAAGELSLLGEFPSATHARTVLEAIGTGERTFAAIAAAVGGATPLPSGTLSPILTNLIAKRVVAADLPLSGRPDTRNKRYRVADSYLRFWLAFLQRAVADSERGRPDLALRRIERSWTSWRGRAVEPIVRDCLARRLPDDQWPDTEVVGGWWNRQNNPEIDLVGADREPVAGRVHFTGSIKWLDARPFDRHDYDELVRGSASVPGVDVDTPKVAVSRAGFEPGLPLDAAWTPEDLLVAFRI</sequence>
<dbReference type="AlphaFoldDB" id="A0A8J3WE20"/>
<dbReference type="Proteomes" id="UP000655044">
    <property type="component" value="Unassembled WGS sequence"/>
</dbReference>
<evidence type="ECO:0000313" key="2">
    <source>
        <dbReference type="EMBL" id="GIH85758.1"/>
    </source>
</evidence>
<keyword evidence="3" id="KW-1185">Reference proteome</keyword>
<dbReference type="RefSeq" id="WP_189242732.1">
    <property type="nucleotide sequence ID" value="NZ_BMQP01000020.1"/>
</dbReference>
<comment type="caution">
    <text evidence="2">The sequence shown here is derived from an EMBL/GenBank/DDBJ whole genome shotgun (WGS) entry which is preliminary data.</text>
</comment>
<dbReference type="PANTHER" id="PTHR34704">
    <property type="entry name" value="ATPASE"/>
    <property type="match status" value="1"/>
</dbReference>
<dbReference type="InterPro" id="IPR027417">
    <property type="entry name" value="P-loop_NTPase"/>
</dbReference>
<dbReference type="SUPFAM" id="SSF52540">
    <property type="entry name" value="P-loop containing nucleoside triphosphate hydrolases"/>
    <property type="match status" value="1"/>
</dbReference>
<feature type="domain" description="DUF234" evidence="1">
    <location>
        <begin position="327"/>
        <end position="420"/>
    </location>
</feature>